<dbReference type="Pfam" id="PF13649">
    <property type="entry name" value="Methyltransf_25"/>
    <property type="match status" value="1"/>
</dbReference>
<evidence type="ECO:0000256" key="2">
    <source>
        <dbReference type="PROSITE-ProRule" id="PRU00339"/>
    </source>
</evidence>
<dbReference type="PANTHER" id="PTHR43861">
    <property type="entry name" value="TRANS-ACONITATE 2-METHYLTRANSFERASE-RELATED"/>
    <property type="match status" value="1"/>
</dbReference>
<dbReference type="Pfam" id="PF13432">
    <property type="entry name" value="TPR_16"/>
    <property type="match status" value="1"/>
</dbReference>
<gene>
    <name evidence="4" type="ORF">CFHF_18720</name>
</gene>
<dbReference type="AlphaFoldDB" id="A0A2N5CPU1"/>
<dbReference type="Gene3D" id="1.25.40.10">
    <property type="entry name" value="Tetratricopeptide repeat domain"/>
    <property type="match status" value="1"/>
</dbReference>
<reference evidence="4 5" key="1">
    <citation type="submission" date="2017-12" db="EMBL/GenBank/DDBJ databases">
        <title>The genome sequence of Caulobacter flavus CGMCC1 15093.</title>
        <authorList>
            <person name="Gao J."/>
            <person name="Mao X."/>
            <person name="Sun J."/>
        </authorList>
    </citation>
    <scope>NUCLEOTIDE SEQUENCE [LARGE SCALE GENOMIC DNA]</scope>
    <source>
        <strain evidence="4 5">CGMCC1 15093</strain>
    </source>
</reference>
<dbReference type="PANTHER" id="PTHR43861:SF3">
    <property type="entry name" value="PUTATIVE (AFU_ORTHOLOGUE AFUA_2G14390)-RELATED"/>
    <property type="match status" value="1"/>
</dbReference>
<dbReference type="PROSITE" id="PS50005">
    <property type="entry name" value="TPR"/>
    <property type="match status" value="2"/>
</dbReference>
<feature type="repeat" description="TPR" evidence="2">
    <location>
        <begin position="84"/>
        <end position="117"/>
    </location>
</feature>
<protein>
    <recommendedName>
        <fullName evidence="3">Methyltransferase domain-containing protein</fullName>
    </recommendedName>
</protein>
<comment type="caution">
    <text evidence="4">The sequence shown here is derived from an EMBL/GenBank/DDBJ whole genome shotgun (WGS) entry which is preliminary data.</text>
</comment>
<dbReference type="InterPro" id="IPR019734">
    <property type="entry name" value="TPR_rpt"/>
</dbReference>
<feature type="repeat" description="TPR" evidence="2">
    <location>
        <begin position="50"/>
        <end position="83"/>
    </location>
</feature>
<dbReference type="Gene3D" id="3.40.50.150">
    <property type="entry name" value="Vaccinia Virus protein VP39"/>
    <property type="match status" value="1"/>
</dbReference>
<dbReference type="SMART" id="SM00028">
    <property type="entry name" value="TPR"/>
    <property type="match status" value="5"/>
</dbReference>
<evidence type="ECO:0000313" key="4">
    <source>
        <dbReference type="EMBL" id="PLR09174.1"/>
    </source>
</evidence>
<dbReference type="InterPro" id="IPR029063">
    <property type="entry name" value="SAM-dependent_MTases_sf"/>
</dbReference>
<proteinExistence type="predicted"/>
<dbReference type="SUPFAM" id="SSF53335">
    <property type="entry name" value="S-adenosyl-L-methionine-dependent methyltransferases"/>
    <property type="match status" value="1"/>
</dbReference>
<organism evidence="4 5">
    <name type="scientific">Caulobacter flavus</name>
    <dbReference type="NCBI Taxonomy" id="1679497"/>
    <lineage>
        <taxon>Bacteria</taxon>
        <taxon>Pseudomonadati</taxon>
        <taxon>Pseudomonadota</taxon>
        <taxon>Alphaproteobacteria</taxon>
        <taxon>Caulobacterales</taxon>
        <taxon>Caulobacteraceae</taxon>
        <taxon>Caulobacter</taxon>
    </lineage>
</organism>
<dbReference type="EMBL" id="PJRQ01000040">
    <property type="protein sequence ID" value="PLR09174.1"/>
    <property type="molecule type" value="Genomic_DNA"/>
</dbReference>
<keyword evidence="2" id="KW-0802">TPR repeat</keyword>
<name>A0A2N5CPU1_9CAUL</name>
<feature type="domain" description="Methyltransferase" evidence="3">
    <location>
        <begin position="509"/>
        <end position="603"/>
    </location>
</feature>
<evidence type="ECO:0000256" key="1">
    <source>
        <dbReference type="ARBA" id="ARBA00022679"/>
    </source>
</evidence>
<dbReference type="InterPro" id="IPR011990">
    <property type="entry name" value="TPR-like_helical_dom_sf"/>
</dbReference>
<accession>A0A2N5CPU1</accession>
<evidence type="ECO:0000313" key="5">
    <source>
        <dbReference type="Proteomes" id="UP000234483"/>
    </source>
</evidence>
<dbReference type="SUPFAM" id="SSF48452">
    <property type="entry name" value="TPR-like"/>
    <property type="match status" value="2"/>
</dbReference>
<sequence>MSRQPPHLLHRPSAQVMSDLQRAVALVNGGQWRQAQIHAQRVLAVTPKDSSALNVLGTVAMNTGPVDDALVWFERAAAGQPRNPFIQFNLGEAHRRLHAYPTAAKFFQRAAVLKPDFAEAHAAAGDAFRIMRQGVHAERSYQAALRLSPTLPGALSGYGLLALQNGDPSLAASRFETGCVNAPVGHPMRPVLLANLGVALLQIGQGLQAFDVLAQAVDIAPGDDEHWRRLAGALRHTRVAPATPAFRDVLCRLFERTDVNPRNLATAALAVIRQDAEIDDLLNAVAAEPRALTRTLEEKSDAASRFVQDPLFRSLLASAPIPNAVVELLLVQLRADLLAIANDEPASLEEELGLIVAIARQAFLNEYVYFASAEEQSRVDSLIAQLEHEDPEFGAGAAARIALVAAYRPLASTPLSSRLQAVDLPALADLLREQLTEPAEEARLRSTLPLLKPMVDSISIAVQQQYEENPYPRWTRCGLGAPLPFREAVQAALPELATREIPETDAPQVLVAGCGTGLETLRVTSAYRNASILAVDLSGASLGYAMRKSREYGIEVEHLQADILDLTALSQRFDLIDSFGVIHHMAEPVRGLKVLSGLLKPQGLIFLGLYSEIGRRAVVEARRHIAHGQYANSAEGIRALRRELMLAGAPAQLQSVVSPASDFWTLSDCRDLLFHVEEHRFTLPQIGELLDSAGLEFLGVQFGHQADRTRYRAENRSSDSMRDLRRLHLHEMKHPEIFGDTYRLWARRTKAPK</sequence>
<dbReference type="Proteomes" id="UP000234483">
    <property type="component" value="Unassembled WGS sequence"/>
</dbReference>
<dbReference type="InterPro" id="IPR041698">
    <property type="entry name" value="Methyltransf_25"/>
</dbReference>
<keyword evidence="1" id="KW-0808">Transferase</keyword>
<dbReference type="CDD" id="cd02440">
    <property type="entry name" value="AdoMet_MTases"/>
    <property type="match status" value="1"/>
</dbReference>
<dbReference type="GO" id="GO:0016740">
    <property type="term" value="F:transferase activity"/>
    <property type="evidence" value="ECO:0007669"/>
    <property type="project" value="UniProtKB-KW"/>
</dbReference>
<evidence type="ECO:0000259" key="3">
    <source>
        <dbReference type="Pfam" id="PF13649"/>
    </source>
</evidence>